<dbReference type="Pfam" id="PF00646">
    <property type="entry name" value="F-box"/>
    <property type="match status" value="1"/>
</dbReference>
<protein>
    <recommendedName>
        <fullName evidence="1">F-box domain-containing protein</fullName>
    </recommendedName>
</protein>
<feature type="domain" description="F-box" evidence="1">
    <location>
        <begin position="19"/>
        <end position="40"/>
    </location>
</feature>
<accession>A0A6A6ZNN5</accession>
<dbReference type="CDD" id="cd09917">
    <property type="entry name" value="F-box_SF"/>
    <property type="match status" value="1"/>
</dbReference>
<dbReference type="Proteomes" id="UP000799424">
    <property type="component" value="Unassembled WGS sequence"/>
</dbReference>
<dbReference type="InterPro" id="IPR036047">
    <property type="entry name" value="F-box-like_dom_sf"/>
</dbReference>
<dbReference type="InterPro" id="IPR001810">
    <property type="entry name" value="F-box_dom"/>
</dbReference>
<dbReference type="SUPFAM" id="SSF81383">
    <property type="entry name" value="F-box domain"/>
    <property type="match status" value="1"/>
</dbReference>
<sequence length="255" mass="28804">MKGLLDLIADDRSYYPIHSCILSHLDFKDILSLQLVCKEISHLYKTLLKTQWNIDTRLKLLFSDVPAFRSLQSKTNTLIVGPVATGFFRHSSFEIQDEDVQLIVRKGHDAEAVQSFLRAQDYDAFNNYVSKVSVLLGVDKVEVYVKGDDQAGYYPHLLLLHAQDAPITVFLQNVEGTCDACFITWNKAYCLFPVSTMLARESFLMAPLKDKPTAEELKENKHATAASIKAVKEQGYKVKTGIWQVDTQDKPATRA</sequence>
<reference evidence="2" key="1">
    <citation type="journal article" date="2020" name="Stud. Mycol.">
        <title>101 Dothideomycetes genomes: a test case for predicting lifestyles and emergence of pathogens.</title>
        <authorList>
            <person name="Haridas S."/>
            <person name="Albert R."/>
            <person name="Binder M."/>
            <person name="Bloem J."/>
            <person name="Labutti K."/>
            <person name="Salamov A."/>
            <person name="Andreopoulos B."/>
            <person name="Baker S."/>
            <person name="Barry K."/>
            <person name="Bills G."/>
            <person name="Bluhm B."/>
            <person name="Cannon C."/>
            <person name="Castanera R."/>
            <person name="Culley D."/>
            <person name="Daum C."/>
            <person name="Ezra D."/>
            <person name="Gonzalez J."/>
            <person name="Henrissat B."/>
            <person name="Kuo A."/>
            <person name="Liang C."/>
            <person name="Lipzen A."/>
            <person name="Lutzoni F."/>
            <person name="Magnuson J."/>
            <person name="Mondo S."/>
            <person name="Nolan M."/>
            <person name="Ohm R."/>
            <person name="Pangilinan J."/>
            <person name="Park H.-J."/>
            <person name="Ramirez L."/>
            <person name="Alfaro M."/>
            <person name="Sun H."/>
            <person name="Tritt A."/>
            <person name="Yoshinaga Y."/>
            <person name="Zwiers L.-H."/>
            <person name="Turgeon B."/>
            <person name="Goodwin S."/>
            <person name="Spatafora J."/>
            <person name="Crous P."/>
            <person name="Grigoriev I."/>
        </authorList>
    </citation>
    <scope>NUCLEOTIDE SEQUENCE</scope>
    <source>
        <strain evidence="2">CBS 113818</strain>
    </source>
</reference>
<keyword evidence="3" id="KW-1185">Reference proteome</keyword>
<dbReference type="OrthoDB" id="3799412at2759"/>
<dbReference type="AlphaFoldDB" id="A0A6A6ZNN5"/>
<proteinExistence type="predicted"/>
<gene>
    <name evidence="2" type="ORF">CC86DRAFT_385362</name>
</gene>
<evidence type="ECO:0000313" key="2">
    <source>
        <dbReference type="EMBL" id="KAF2822393.1"/>
    </source>
</evidence>
<evidence type="ECO:0000259" key="1">
    <source>
        <dbReference type="Pfam" id="PF00646"/>
    </source>
</evidence>
<evidence type="ECO:0000313" key="3">
    <source>
        <dbReference type="Proteomes" id="UP000799424"/>
    </source>
</evidence>
<organism evidence="2 3">
    <name type="scientific">Ophiobolus disseminans</name>
    <dbReference type="NCBI Taxonomy" id="1469910"/>
    <lineage>
        <taxon>Eukaryota</taxon>
        <taxon>Fungi</taxon>
        <taxon>Dikarya</taxon>
        <taxon>Ascomycota</taxon>
        <taxon>Pezizomycotina</taxon>
        <taxon>Dothideomycetes</taxon>
        <taxon>Pleosporomycetidae</taxon>
        <taxon>Pleosporales</taxon>
        <taxon>Pleosporineae</taxon>
        <taxon>Phaeosphaeriaceae</taxon>
        <taxon>Ophiobolus</taxon>
    </lineage>
</organism>
<name>A0A6A6ZNN5_9PLEO</name>
<dbReference type="EMBL" id="MU006234">
    <property type="protein sequence ID" value="KAF2822393.1"/>
    <property type="molecule type" value="Genomic_DNA"/>
</dbReference>